<feature type="non-terminal residue" evidence="9">
    <location>
        <position position="1"/>
    </location>
</feature>
<proteinExistence type="predicted"/>
<evidence type="ECO:0000256" key="3">
    <source>
        <dbReference type="ARBA" id="ARBA00022475"/>
    </source>
</evidence>
<feature type="transmembrane region" description="Helical" evidence="7">
    <location>
        <begin position="33"/>
        <end position="51"/>
    </location>
</feature>
<evidence type="ECO:0000256" key="4">
    <source>
        <dbReference type="ARBA" id="ARBA00022692"/>
    </source>
</evidence>
<keyword evidence="4 7" id="KW-0812">Transmembrane</keyword>
<evidence type="ECO:0000313" key="9">
    <source>
        <dbReference type="EMBL" id="MBC5630622.1"/>
    </source>
</evidence>
<dbReference type="PANTHER" id="PTHR47371:SF3">
    <property type="entry name" value="PHOSPHOGLYCEROL TRANSFERASE I"/>
    <property type="match status" value="1"/>
</dbReference>
<keyword evidence="10" id="KW-1185">Reference proteome</keyword>
<dbReference type="Pfam" id="PF00884">
    <property type="entry name" value="Sulfatase"/>
    <property type="match status" value="1"/>
</dbReference>
<accession>A0ABR7DH01</accession>
<dbReference type="InterPro" id="IPR017850">
    <property type="entry name" value="Alkaline_phosphatase_core_sf"/>
</dbReference>
<dbReference type="Gene3D" id="3.40.720.10">
    <property type="entry name" value="Alkaline Phosphatase, subunit A"/>
    <property type="match status" value="1"/>
</dbReference>
<evidence type="ECO:0000256" key="2">
    <source>
        <dbReference type="ARBA" id="ARBA00004936"/>
    </source>
</evidence>
<gene>
    <name evidence="9" type="ORF">H8S20_17325</name>
</gene>
<dbReference type="Proteomes" id="UP000596929">
    <property type="component" value="Unassembled WGS sequence"/>
</dbReference>
<organism evidence="9 10">
    <name type="scientific">Clostridium hominis</name>
    <dbReference type="NCBI Taxonomy" id="2763036"/>
    <lineage>
        <taxon>Bacteria</taxon>
        <taxon>Bacillati</taxon>
        <taxon>Bacillota</taxon>
        <taxon>Clostridia</taxon>
        <taxon>Eubacteriales</taxon>
        <taxon>Clostridiaceae</taxon>
        <taxon>Clostridium</taxon>
    </lineage>
</organism>
<comment type="pathway">
    <text evidence="2">Cell wall biogenesis; lipoteichoic acid biosynthesis.</text>
</comment>
<dbReference type="InterPro" id="IPR050448">
    <property type="entry name" value="OpgB/LTA_synthase_biosynth"/>
</dbReference>
<evidence type="ECO:0000256" key="7">
    <source>
        <dbReference type="SAM" id="Phobius"/>
    </source>
</evidence>
<feature type="domain" description="Sulfatase N-terminal" evidence="8">
    <location>
        <begin position="232"/>
        <end position="507"/>
    </location>
</feature>
<sequence>YCFFPIFIVLITEFNHMQNFSKLSDFVKYKFPVFLYSVLLISVLFFAILFFTKKSHIAVGILSITLYILSTVEYFKYTTSGTHLTLSDLVMTQNIGDVGKFAKLNFTWPLIICLILIIGYIVLCKKYTFNLPYTFKRRFVTSSVCILILLLGILLPKPSTNIYAAFNLDNETSTNIFAINESFDSNGLIGFLSQTTSKEFTSKVRKPENYSEELVNNTLSEVNTTSDNYKKPNVIFIMSESFGDFRTFESSFDLSYYYESFDQIAKENFVGNCVVPTFGGYTPRTEFELLFGLPVYSLNTPSIPHNLLTDSNLSNSIPSYFKSLGYTTTYIHPFSGSFYSRNSIYGGYGFDNLFFEEDMEDESTRFKRYIDDYSVFEKIKKQLKQDNGPSYIFTTTMQNHQPYYDDESTVDVTANTNELEYYLEGVKKTSDDLKQFLEWLNNFDEDVILVFVGDHYPFFTPTSDIYSHFGINSNTTENLYNQKYILYNNYNKDFSYLNDQTISTFYLPYVVIESLGTSLDNFSSTMINHIETTPIYSPNIQSINSRDTILDVLTYDRVEGENYSNKQIVR</sequence>
<keyword evidence="5 7" id="KW-1133">Transmembrane helix</keyword>
<dbReference type="CDD" id="cd16015">
    <property type="entry name" value="LTA_synthase"/>
    <property type="match status" value="1"/>
</dbReference>
<keyword evidence="6 7" id="KW-0472">Membrane</keyword>
<evidence type="ECO:0000313" key="10">
    <source>
        <dbReference type="Proteomes" id="UP000596929"/>
    </source>
</evidence>
<dbReference type="SUPFAM" id="SSF53649">
    <property type="entry name" value="Alkaline phosphatase-like"/>
    <property type="match status" value="1"/>
</dbReference>
<evidence type="ECO:0000256" key="1">
    <source>
        <dbReference type="ARBA" id="ARBA00004651"/>
    </source>
</evidence>
<dbReference type="EMBL" id="JACOOO010000041">
    <property type="protein sequence ID" value="MBC5630622.1"/>
    <property type="molecule type" value="Genomic_DNA"/>
</dbReference>
<reference evidence="9 10" key="1">
    <citation type="submission" date="2020-08" db="EMBL/GenBank/DDBJ databases">
        <title>Genome public.</title>
        <authorList>
            <person name="Liu C."/>
            <person name="Sun Q."/>
        </authorList>
    </citation>
    <scope>NUCLEOTIDE SEQUENCE [LARGE SCALE GENOMIC DNA]</scope>
    <source>
        <strain evidence="9 10">NSJ-6</strain>
    </source>
</reference>
<evidence type="ECO:0000256" key="6">
    <source>
        <dbReference type="ARBA" id="ARBA00023136"/>
    </source>
</evidence>
<feature type="transmembrane region" description="Helical" evidence="7">
    <location>
        <begin position="58"/>
        <end position="77"/>
    </location>
</feature>
<protein>
    <submittedName>
        <fullName evidence="9">LTA synthase family protein</fullName>
    </submittedName>
</protein>
<dbReference type="RefSeq" id="WP_207725350.1">
    <property type="nucleotide sequence ID" value="NZ_JACOOO010000041.1"/>
</dbReference>
<dbReference type="InterPro" id="IPR000917">
    <property type="entry name" value="Sulfatase_N"/>
</dbReference>
<dbReference type="PANTHER" id="PTHR47371">
    <property type="entry name" value="LIPOTEICHOIC ACID SYNTHASE"/>
    <property type="match status" value="1"/>
</dbReference>
<evidence type="ECO:0000256" key="5">
    <source>
        <dbReference type="ARBA" id="ARBA00022989"/>
    </source>
</evidence>
<evidence type="ECO:0000259" key="8">
    <source>
        <dbReference type="Pfam" id="PF00884"/>
    </source>
</evidence>
<keyword evidence="3" id="KW-1003">Cell membrane</keyword>
<comment type="caution">
    <text evidence="9">The sequence shown here is derived from an EMBL/GenBank/DDBJ whole genome shotgun (WGS) entry which is preliminary data.</text>
</comment>
<name>A0ABR7DH01_9CLOT</name>
<comment type="subcellular location">
    <subcellularLocation>
        <location evidence="1">Cell membrane</location>
        <topology evidence="1">Multi-pass membrane protein</topology>
    </subcellularLocation>
</comment>
<feature type="transmembrane region" description="Helical" evidence="7">
    <location>
        <begin position="106"/>
        <end position="123"/>
    </location>
</feature>
<feature type="transmembrane region" description="Helical" evidence="7">
    <location>
        <begin position="135"/>
        <end position="155"/>
    </location>
</feature>